<keyword evidence="3" id="KW-0602">Photosynthesis</keyword>
<protein>
    <recommendedName>
        <fullName evidence="2">magnesium chelatase</fullName>
        <ecNumber evidence="2">6.6.1.1</ecNumber>
    </recommendedName>
</protein>
<gene>
    <name evidence="12" type="primary">chlH</name>
    <name evidence="12" type="ordered locus">PCC_0807</name>
</gene>
<dbReference type="GO" id="GO:0015979">
    <property type="term" value="P:photosynthesis"/>
    <property type="evidence" value="ECO:0007669"/>
    <property type="project" value="UniProtKB-KW"/>
</dbReference>
<keyword evidence="5" id="KW-0547">Nucleotide-binding</keyword>
<dbReference type="EMBL" id="CP000815">
    <property type="protein sequence ID" value="ACB43221.1"/>
    <property type="molecule type" value="Genomic_DNA"/>
</dbReference>
<geneLocation type="organellar chromatophore" evidence="12"/>
<dbReference type="NCBIfam" id="NF009140">
    <property type="entry name" value="PRK12493.1"/>
    <property type="match status" value="1"/>
</dbReference>
<comment type="catalytic activity">
    <reaction evidence="9">
        <text>protoporphyrin IX + Mg(2+) + ATP + H2O = Mg-protoporphyrin IX + ADP + phosphate + 3 H(+)</text>
        <dbReference type="Rhea" id="RHEA:13961"/>
        <dbReference type="ChEBI" id="CHEBI:15377"/>
        <dbReference type="ChEBI" id="CHEBI:15378"/>
        <dbReference type="ChEBI" id="CHEBI:18420"/>
        <dbReference type="ChEBI" id="CHEBI:30616"/>
        <dbReference type="ChEBI" id="CHEBI:43474"/>
        <dbReference type="ChEBI" id="CHEBI:57306"/>
        <dbReference type="ChEBI" id="CHEBI:60492"/>
        <dbReference type="ChEBI" id="CHEBI:456216"/>
        <dbReference type="EC" id="6.6.1.1"/>
    </reaction>
</comment>
<dbReference type="Pfam" id="PF11965">
    <property type="entry name" value="DUF3479"/>
    <property type="match status" value="1"/>
</dbReference>
<dbReference type="GeneID" id="6481396"/>
<evidence type="ECO:0000313" key="12">
    <source>
        <dbReference type="EMBL" id="ACB43221.1"/>
    </source>
</evidence>
<dbReference type="PANTHER" id="PTHR44119">
    <property type="entry name" value="MAGNESIUM-CHELATASE SUBUNIT CHLH, CHLOROPLASTIC"/>
    <property type="match status" value="1"/>
</dbReference>
<comment type="similarity">
    <text evidence="1">Belongs to the Mg-chelatase subunit H family.</text>
</comment>
<evidence type="ECO:0000256" key="2">
    <source>
        <dbReference type="ARBA" id="ARBA00012825"/>
    </source>
</evidence>
<sequence length="1329" mass="148097">MFTQVRSADRRVSPADINGRLVMRAVYVVLEPQYQNALTQAANSVNNSNSSIAIDLSGYLIEELRDPENYEAFCSDLADADVFIASLIFIDDLAQKVIAAVAPRRDNLKAIVVFPSMPEVMRLNKLGTFSMAQLGQSKSAIASFMKKQKEIGGASFQDAMLKLLNTLPTVLKYLPIDKAQDARSYMLSFQYWMGGTPENLKNFLLRLADKYVFLEEGELSDLSVSEPKVFPDLGIWHPLAPSMFEDLKEYLDWNNKRVDVNNEGPKIGLVLQRSHIVTGDEAHYVAVIQELEYRGAQVIPIFCGGLDFSKPVNAFFYDPLNPDIPLVDGVVSLTGFALVGGPARQDHPKAIEALKRLNRPYMVAIPLVFQTTQEWENSDLGLHPVQVALQIAIPELDGAIEPIVLSGRDSITGKAHALQDRVEAIAERVIRWSSLRIKSRDTKKLAITIFSFPPDKGNVGTAAYLDVFGSIHRVMEQMKTKGYLISNLPRDAKALMESIINDPEALQGSPELSIAHRMSVKEYEELTPHSVRLEENWGKPPGNLNSDGQNLLIYGRHFGNVFVGVQPTFGYEGDPMRLLYSRSASPHHGFAAYYTYIEKVWKADAVLHFGTHGSLEFMPGKQMGMSETCYPDSLIGSLPNLYYYAANNPSEATIAKRRSYASIISYLTPPAENAGLYKGLKELGELVASYQQLRESNRGIQIVNAIIETARQCNLDKDVNLPESDTANLDQDERDRIVGAVYRILMEIESRLLPCGLHTIGKPPTGEEAIATLVSIASLEREEEGLRSLPGLLAESLGRSINDIYKGNDDGILADVELNRTITETSRNAIAAMVSSLTGMDGRVNLKNHFGWTLKFLACLGFKFPSAWLRTCYSAGFSSINVIELDKLFVYLRFCLEQICADMEMESLIRALDGEYILPGPGGDPIRNPGVLPSGKNIHSLDPQAIPTRAAIGAAKLVVDRLLERQKEEQGTWPETIACVLWGTDNIKTYGESLAQVLWFIGVRPVPDSLGRVNKLELISLEELGRPRIDVVVNCSGVFRDLFINQMALIDQGVKLAAEADEPLDMNFVRRHTIEQAEAQGSTIREAACRVFSNASGSYSSNVNLAVENSTWEKESELQEMYLNRKTFAFNADNPGEMNQKREIFESAMKTADVTFQNLDSAEISLTDVSHYFDSDPTKLIQGLRDDGKAPTSYIADTTTANAQVRSLSETIRLDSRTKLLNPKWYEGMLNSGYEGVREVAKRLNFTLGWSATSGAVDNFVYEEANNTFIHDEEMRKRLMELNPHSFRRIVSTLLEVNGRGYWETDEQNIAQLQDIYQEIEDRIEGIVK</sequence>
<comment type="pathway">
    <text evidence="8">Porphyrin-containing compound metabolism.</text>
</comment>
<dbReference type="InterPro" id="IPR011771">
    <property type="entry name" value="BchH"/>
</dbReference>
<dbReference type="NCBIfam" id="TIGR02025">
    <property type="entry name" value="BchH"/>
    <property type="match status" value="1"/>
</dbReference>
<evidence type="ECO:0000259" key="10">
    <source>
        <dbReference type="Pfam" id="PF02514"/>
    </source>
</evidence>
<dbReference type="CDD" id="cd10150">
    <property type="entry name" value="CobN_like"/>
    <property type="match status" value="1"/>
</dbReference>
<organism evidence="12">
    <name type="scientific">Paulinella chromatophora</name>
    <dbReference type="NCBI Taxonomy" id="39717"/>
    <lineage>
        <taxon>Eukaryota</taxon>
        <taxon>Sar</taxon>
        <taxon>Rhizaria</taxon>
        <taxon>Cercozoa</taxon>
        <taxon>Imbricatea</taxon>
        <taxon>Silicofilosea</taxon>
        <taxon>Euglyphida</taxon>
        <taxon>Paulinellidae</taxon>
        <taxon>Paulinella</taxon>
    </lineage>
</organism>
<evidence type="ECO:0000259" key="11">
    <source>
        <dbReference type="Pfam" id="PF11965"/>
    </source>
</evidence>
<dbReference type="InterPro" id="IPR022571">
    <property type="entry name" value="Mg_chelatase_H_N"/>
</dbReference>
<dbReference type="GO" id="GO:0005524">
    <property type="term" value="F:ATP binding"/>
    <property type="evidence" value="ECO:0007669"/>
    <property type="project" value="UniProtKB-KW"/>
</dbReference>
<evidence type="ECO:0000256" key="6">
    <source>
        <dbReference type="ARBA" id="ARBA00022840"/>
    </source>
</evidence>
<dbReference type="Pfam" id="PF02514">
    <property type="entry name" value="CobN-Mg_chel"/>
    <property type="match status" value="1"/>
</dbReference>
<accession>B1X5K2</accession>
<dbReference type="GO" id="GO:0016851">
    <property type="term" value="F:magnesium chelatase activity"/>
    <property type="evidence" value="ECO:0007669"/>
    <property type="project" value="UniProtKB-EC"/>
</dbReference>
<dbReference type="PANTHER" id="PTHR44119:SF1">
    <property type="entry name" value="MAGNESIUM-CHELATASE SUBUNIT CHLH, CHLOROPLASTIC"/>
    <property type="match status" value="1"/>
</dbReference>
<dbReference type="RefSeq" id="YP_002049431.1">
    <property type="nucleotide sequence ID" value="NC_011087.1"/>
</dbReference>
<dbReference type="EC" id="6.6.1.1" evidence="2"/>
<evidence type="ECO:0000256" key="1">
    <source>
        <dbReference type="ARBA" id="ARBA00010851"/>
    </source>
</evidence>
<reference evidence="12" key="1">
    <citation type="submission" date="2007-08" db="EMBL/GenBank/DDBJ databases">
        <authorList>
            <person name="Gloeckner G."/>
            <person name="Nowack E."/>
            <person name="Melkonian M."/>
        </authorList>
    </citation>
    <scope>NUCLEOTIDE SEQUENCE</scope>
</reference>
<keyword evidence="4" id="KW-0436">Ligase</keyword>
<keyword evidence="6" id="KW-0067">ATP-binding</keyword>
<keyword evidence="7" id="KW-0149">Chlorophyll biosynthesis</keyword>
<proteinExistence type="inferred from homology"/>
<feature type="domain" description="Magnesium chelatase subunit H N-terminal" evidence="11">
    <location>
        <begin position="24"/>
        <end position="186"/>
    </location>
</feature>
<dbReference type="InterPro" id="IPR003672">
    <property type="entry name" value="CobN/Mg_chltase"/>
</dbReference>
<name>B1X5K2_PAUCH</name>
<dbReference type="GO" id="GO:0015995">
    <property type="term" value="P:chlorophyll biosynthetic process"/>
    <property type="evidence" value="ECO:0007669"/>
    <property type="project" value="UniProtKB-KW"/>
</dbReference>
<keyword evidence="12" id="KW-0934">Plastid</keyword>
<evidence type="ECO:0000256" key="5">
    <source>
        <dbReference type="ARBA" id="ARBA00022741"/>
    </source>
</evidence>
<reference evidence="12" key="2">
    <citation type="journal article" date="2008" name="Curr. Biol.">
        <title>Chromatophore genome sequence of Paulinella sheds light on acquisition of photosynthesis by eukaryotes.</title>
        <authorList>
            <person name="Nowack E.C.M."/>
            <person name="Melkonian M."/>
            <person name="Gloeckner G."/>
        </authorList>
    </citation>
    <scope>NUCLEOTIDE SEQUENCE [LARGE SCALE GENOMIC DNA]</scope>
</reference>
<evidence type="ECO:0000256" key="8">
    <source>
        <dbReference type="ARBA" id="ARBA00023444"/>
    </source>
</evidence>
<evidence type="ECO:0000256" key="3">
    <source>
        <dbReference type="ARBA" id="ARBA00022531"/>
    </source>
</evidence>
<evidence type="ECO:0000256" key="9">
    <source>
        <dbReference type="ARBA" id="ARBA00048693"/>
    </source>
</evidence>
<feature type="domain" description="CobN/magnesium chelatase" evidence="10">
    <location>
        <begin position="190"/>
        <end position="1309"/>
    </location>
</feature>
<evidence type="ECO:0000256" key="4">
    <source>
        <dbReference type="ARBA" id="ARBA00022598"/>
    </source>
</evidence>
<evidence type="ECO:0000256" key="7">
    <source>
        <dbReference type="ARBA" id="ARBA00023171"/>
    </source>
</evidence>